<dbReference type="EMBL" id="JBAPLU010000012">
    <property type="protein sequence ID" value="MEI4272637.1"/>
    <property type="molecule type" value="Genomic_DNA"/>
</dbReference>
<protein>
    <submittedName>
        <fullName evidence="1">Uncharacterized protein</fullName>
    </submittedName>
</protein>
<dbReference type="Proteomes" id="UP001361570">
    <property type="component" value="Unassembled WGS sequence"/>
</dbReference>
<name>A0ABU8DUY1_9ACTN</name>
<reference evidence="1 2" key="1">
    <citation type="submission" date="2024-03" db="EMBL/GenBank/DDBJ databases">
        <title>Draft genome sequence of Klenkia sp. LSe6-5.</title>
        <authorList>
            <person name="Duangmal K."/>
            <person name="Chantavorakit T."/>
        </authorList>
    </citation>
    <scope>NUCLEOTIDE SEQUENCE [LARGE SCALE GENOMIC DNA]</scope>
    <source>
        <strain evidence="1 2">LSe6-5</strain>
    </source>
</reference>
<keyword evidence="2" id="KW-1185">Reference proteome</keyword>
<proteinExistence type="predicted"/>
<comment type="caution">
    <text evidence="1">The sequence shown here is derived from an EMBL/GenBank/DDBJ whole genome shotgun (WGS) entry which is preliminary data.</text>
</comment>
<sequence length="91" mass="9849">MELHEVGALLDPAPLPLETGWERLPSVQFPDPSGCSDVEAYVAAARRSHSCVGPDLPDLGLSPEQDAAEAPDLPALFVAEHRDTRPPRNPW</sequence>
<evidence type="ECO:0000313" key="1">
    <source>
        <dbReference type="EMBL" id="MEI4272637.1"/>
    </source>
</evidence>
<evidence type="ECO:0000313" key="2">
    <source>
        <dbReference type="Proteomes" id="UP001361570"/>
    </source>
</evidence>
<organism evidence="1 2">
    <name type="scientific">Klenkia sesuvii</name>
    <dbReference type="NCBI Taxonomy" id="3103137"/>
    <lineage>
        <taxon>Bacteria</taxon>
        <taxon>Bacillati</taxon>
        <taxon>Actinomycetota</taxon>
        <taxon>Actinomycetes</taxon>
        <taxon>Geodermatophilales</taxon>
        <taxon>Geodermatophilaceae</taxon>
        <taxon>Klenkia</taxon>
    </lineage>
</organism>
<accession>A0ABU8DUY1</accession>
<gene>
    <name evidence="1" type="ORF">TEK04_12975</name>
</gene>
<dbReference type="RefSeq" id="WP_336404767.1">
    <property type="nucleotide sequence ID" value="NZ_JBAPLU010000012.1"/>
</dbReference>